<dbReference type="OrthoDB" id="6293260at2"/>
<sequence>MLKTAPNLQTERLILRQPVAGDWAAFRDFMQSDRAAFFDHQGNIGSTWRSFAAELGHWDIFGYGMWAVTRRGDNTAIGLVGPWTPPDWPETEIGWMIFDPATEGTGIAAEAARAAIAHAFDVLGWTTAVSYIHPDNIRSIGLAEKLGAVRDPAAPMPTSYPDSAAWRHPAPQPGI</sequence>
<proteinExistence type="predicted"/>
<feature type="region of interest" description="Disordered" evidence="1">
    <location>
        <begin position="153"/>
        <end position="175"/>
    </location>
</feature>
<keyword evidence="3" id="KW-0808">Transferase</keyword>
<dbReference type="STRING" id="195913.SAMN04488004_104177"/>
<feature type="domain" description="N-acetyltransferase" evidence="2">
    <location>
        <begin position="13"/>
        <end position="171"/>
    </location>
</feature>
<dbReference type="RefSeq" id="WP_090186436.1">
    <property type="nucleotide sequence ID" value="NZ_FOTF01000004.1"/>
</dbReference>
<dbReference type="PANTHER" id="PTHR43792">
    <property type="entry name" value="GNAT FAMILY, PUTATIVE (AFU_ORTHOLOGUE AFUA_3G00765)-RELATED-RELATED"/>
    <property type="match status" value="1"/>
</dbReference>
<dbReference type="InterPro" id="IPR016181">
    <property type="entry name" value="Acyl_CoA_acyltransferase"/>
</dbReference>
<dbReference type="SUPFAM" id="SSF55729">
    <property type="entry name" value="Acyl-CoA N-acyltransferases (Nat)"/>
    <property type="match status" value="1"/>
</dbReference>
<dbReference type="InterPro" id="IPR051531">
    <property type="entry name" value="N-acetyltransferase"/>
</dbReference>
<dbReference type="Gene3D" id="3.40.630.30">
    <property type="match status" value="1"/>
</dbReference>
<protein>
    <submittedName>
        <fullName evidence="3">Protein N-acetyltransferase, RimJ/RimL family</fullName>
    </submittedName>
</protein>
<dbReference type="EMBL" id="FOTF01000004">
    <property type="protein sequence ID" value="SFK93255.1"/>
    <property type="molecule type" value="Genomic_DNA"/>
</dbReference>
<evidence type="ECO:0000313" key="4">
    <source>
        <dbReference type="Proteomes" id="UP000199550"/>
    </source>
</evidence>
<dbReference type="InterPro" id="IPR000182">
    <property type="entry name" value="GNAT_dom"/>
</dbReference>
<dbReference type="Proteomes" id="UP000199550">
    <property type="component" value="Unassembled WGS sequence"/>
</dbReference>
<accession>A0A1I4DJ38</accession>
<keyword evidence="4" id="KW-1185">Reference proteome</keyword>
<dbReference type="PANTHER" id="PTHR43792:SF1">
    <property type="entry name" value="N-ACETYLTRANSFERASE DOMAIN-CONTAINING PROTEIN"/>
    <property type="match status" value="1"/>
</dbReference>
<dbReference type="Pfam" id="PF13302">
    <property type="entry name" value="Acetyltransf_3"/>
    <property type="match status" value="1"/>
</dbReference>
<evidence type="ECO:0000259" key="2">
    <source>
        <dbReference type="PROSITE" id="PS51186"/>
    </source>
</evidence>
<reference evidence="3 4" key="1">
    <citation type="submission" date="2016-10" db="EMBL/GenBank/DDBJ databases">
        <authorList>
            <person name="de Groot N.N."/>
        </authorList>
    </citation>
    <scope>NUCLEOTIDE SEQUENCE [LARGE SCALE GENOMIC DNA]</scope>
    <source>
        <strain evidence="3 4">DSM 16199</strain>
    </source>
</reference>
<name>A0A1I4DJ38_9RHOB</name>
<dbReference type="PROSITE" id="PS51186">
    <property type="entry name" value="GNAT"/>
    <property type="match status" value="1"/>
</dbReference>
<organism evidence="3 4">
    <name type="scientific">Loktanella salsilacus</name>
    <dbReference type="NCBI Taxonomy" id="195913"/>
    <lineage>
        <taxon>Bacteria</taxon>
        <taxon>Pseudomonadati</taxon>
        <taxon>Pseudomonadota</taxon>
        <taxon>Alphaproteobacteria</taxon>
        <taxon>Rhodobacterales</taxon>
        <taxon>Roseobacteraceae</taxon>
        <taxon>Loktanella</taxon>
    </lineage>
</organism>
<evidence type="ECO:0000313" key="3">
    <source>
        <dbReference type="EMBL" id="SFK93255.1"/>
    </source>
</evidence>
<dbReference type="GO" id="GO:0016747">
    <property type="term" value="F:acyltransferase activity, transferring groups other than amino-acyl groups"/>
    <property type="evidence" value="ECO:0007669"/>
    <property type="project" value="InterPro"/>
</dbReference>
<dbReference type="AlphaFoldDB" id="A0A1I4DJ38"/>
<evidence type="ECO:0000256" key="1">
    <source>
        <dbReference type="SAM" id="MobiDB-lite"/>
    </source>
</evidence>
<gene>
    <name evidence="3" type="ORF">SAMN04488004_104177</name>
</gene>